<name>A0A0D9ZI86_9ORYZ</name>
<keyword evidence="2" id="KW-1185">Reference proteome</keyword>
<dbReference type="Gramene" id="OGLUM04G05570.1">
    <property type="protein sequence ID" value="OGLUM04G05570.1"/>
    <property type="gene ID" value="OGLUM04G05570"/>
</dbReference>
<proteinExistence type="predicted"/>
<dbReference type="EnsemblPlants" id="OGLUM04G05570.1">
    <property type="protein sequence ID" value="OGLUM04G05570.1"/>
    <property type="gene ID" value="OGLUM04G05570"/>
</dbReference>
<evidence type="ECO:0000313" key="2">
    <source>
        <dbReference type="Proteomes" id="UP000026961"/>
    </source>
</evidence>
<dbReference type="AlphaFoldDB" id="A0A0D9ZI86"/>
<protein>
    <submittedName>
        <fullName evidence="1">Uncharacterized protein</fullName>
    </submittedName>
</protein>
<reference evidence="1" key="1">
    <citation type="submission" date="2015-04" db="UniProtKB">
        <authorList>
            <consortium name="EnsemblPlants"/>
        </authorList>
    </citation>
    <scope>IDENTIFICATION</scope>
</reference>
<organism evidence="1">
    <name type="scientific">Oryza glumipatula</name>
    <dbReference type="NCBI Taxonomy" id="40148"/>
    <lineage>
        <taxon>Eukaryota</taxon>
        <taxon>Viridiplantae</taxon>
        <taxon>Streptophyta</taxon>
        <taxon>Embryophyta</taxon>
        <taxon>Tracheophyta</taxon>
        <taxon>Spermatophyta</taxon>
        <taxon>Magnoliopsida</taxon>
        <taxon>Liliopsida</taxon>
        <taxon>Poales</taxon>
        <taxon>Poaceae</taxon>
        <taxon>BOP clade</taxon>
        <taxon>Oryzoideae</taxon>
        <taxon>Oryzeae</taxon>
        <taxon>Oryzinae</taxon>
        <taxon>Oryza</taxon>
    </lineage>
</organism>
<reference evidence="1" key="2">
    <citation type="submission" date="2018-05" db="EMBL/GenBank/DDBJ databases">
        <title>OgluRS3 (Oryza glumaepatula Reference Sequence Version 3).</title>
        <authorList>
            <person name="Zhang J."/>
            <person name="Kudrna D."/>
            <person name="Lee S."/>
            <person name="Talag J."/>
            <person name="Welchert J."/>
            <person name="Wing R.A."/>
        </authorList>
    </citation>
    <scope>NUCLEOTIDE SEQUENCE [LARGE SCALE GENOMIC DNA]</scope>
</reference>
<dbReference type="HOGENOM" id="CLU_101957_0_0_1"/>
<sequence>MPVAVCCTAGEVLPQRRRPSTLCRAARAPRPCCHAPASPSPFLVPAYFTASQSCQITLKPYSPSALKYITDLIYSVLEEMHPYLLDPGLQTIRLEQHSKQSNTITLLFLFPYPTIQKKIGNRIFLKSWKTLNTNVALPTVVSCDPTCKVGCFELGSEFLMVHVRSKELIRPYKNYKIVGYVIGLELCGLQLCLIDKWGKMMTSSQLEHVKTILALGCLHLRLTGMFISCFRCLWVDFH</sequence>
<accession>A0A0D9ZI86</accession>
<dbReference type="Proteomes" id="UP000026961">
    <property type="component" value="Chromosome 4"/>
</dbReference>
<evidence type="ECO:0000313" key="1">
    <source>
        <dbReference type="EnsemblPlants" id="OGLUM04G05570.1"/>
    </source>
</evidence>